<dbReference type="InterPro" id="IPR000866">
    <property type="entry name" value="AhpC/TSA"/>
</dbReference>
<proteinExistence type="predicted"/>
<dbReference type="PROSITE" id="PS51352">
    <property type="entry name" value="THIOREDOXIN_2"/>
    <property type="match status" value="1"/>
</dbReference>
<dbReference type="GO" id="GO:0016491">
    <property type="term" value="F:oxidoreductase activity"/>
    <property type="evidence" value="ECO:0007669"/>
    <property type="project" value="InterPro"/>
</dbReference>
<dbReference type="STRING" id="1817764.A2637_07975"/>
<reference evidence="2 3" key="1">
    <citation type="journal article" date="2016" name="Nat. Commun.">
        <title>Thousands of microbial genomes shed light on interconnected biogeochemical processes in an aquifer system.</title>
        <authorList>
            <person name="Anantharaman K."/>
            <person name="Brown C.T."/>
            <person name="Hug L.A."/>
            <person name="Sharon I."/>
            <person name="Castelle C.J."/>
            <person name="Probst A.J."/>
            <person name="Thomas B.C."/>
            <person name="Singh A."/>
            <person name="Wilkins M.J."/>
            <person name="Karaoz U."/>
            <person name="Brodie E.L."/>
            <person name="Williams K.H."/>
            <person name="Hubbard S.S."/>
            <person name="Banfield J.F."/>
        </authorList>
    </citation>
    <scope>NUCLEOTIDE SEQUENCE [LARGE SCALE GENOMIC DNA]</scope>
</reference>
<organism evidence="2 3">
    <name type="scientific">Candidatus Muproteobacteria bacterium RIFCSPHIGHO2_01_FULL_65_16</name>
    <dbReference type="NCBI Taxonomy" id="1817764"/>
    <lineage>
        <taxon>Bacteria</taxon>
        <taxon>Pseudomonadati</taxon>
        <taxon>Pseudomonadota</taxon>
        <taxon>Candidatus Muproteobacteria</taxon>
    </lineage>
</organism>
<gene>
    <name evidence="2" type="ORF">A2637_07975</name>
</gene>
<dbReference type="InterPro" id="IPR036249">
    <property type="entry name" value="Thioredoxin-like_sf"/>
</dbReference>
<dbReference type="PANTHER" id="PTHR42852">
    <property type="entry name" value="THIOL:DISULFIDE INTERCHANGE PROTEIN DSBE"/>
    <property type="match status" value="1"/>
</dbReference>
<dbReference type="Proteomes" id="UP000179360">
    <property type="component" value="Unassembled WGS sequence"/>
</dbReference>
<dbReference type="PANTHER" id="PTHR42852:SF13">
    <property type="entry name" value="PROTEIN DIPZ"/>
    <property type="match status" value="1"/>
</dbReference>
<dbReference type="AlphaFoldDB" id="A0A1F6TJT4"/>
<evidence type="ECO:0000313" key="2">
    <source>
        <dbReference type="EMBL" id="OGI45382.1"/>
    </source>
</evidence>
<comment type="caution">
    <text evidence="2">The sequence shown here is derived from an EMBL/GenBank/DDBJ whole genome shotgun (WGS) entry which is preliminary data.</text>
</comment>
<dbReference type="CDD" id="cd02966">
    <property type="entry name" value="TlpA_like_family"/>
    <property type="match status" value="1"/>
</dbReference>
<protein>
    <recommendedName>
        <fullName evidence="1">Thioredoxin domain-containing protein</fullName>
    </recommendedName>
</protein>
<name>A0A1F6TJT4_9PROT</name>
<dbReference type="Pfam" id="PF00578">
    <property type="entry name" value="AhpC-TSA"/>
    <property type="match status" value="1"/>
</dbReference>
<dbReference type="InterPro" id="IPR050553">
    <property type="entry name" value="Thioredoxin_ResA/DsbE_sf"/>
</dbReference>
<dbReference type="GO" id="GO:0016209">
    <property type="term" value="F:antioxidant activity"/>
    <property type="evidence" value="ECO:0007669"/>
    <property type="project" value="InterPro"/>
</dbReference>
<sequence length="180" mass="19758">MAGPTTRKRASLFAVLVLIAVAAATLALLLPNSGPRPAPETEFLLLDGKKLALAGLRGRPVLVSFWATTCRPCLEELPDLIRFYSALRPRGFELIAVAMPYDPPHLVQSFRARHNIPYPVALDIEGRVTRAFDGVPYIPAAFLIAPDGRIAYRQTGKLDIEKARRIIESHLPSPATQPSR</sequence>
<accession>A0A1F6TJT4</accession>
<dbReference type="Gene3D" id="3.40.30.10">
    <property type="entry name" value="Glutaredoxin"/>
    <property type="match status" value="1"/>
</dbReference>
<evidence type="ECO:0000313" key="3">
    <source>
        <dbReference type="Proteomes" id="UP000179360"/>
    </source>
</evidence>
<dbReference type="InterPro" id="IPR013766">
    <property type="entry name" value="Thioredoxin_domain"/>
</dbReference>
<dbReference type="EMBL" id="MFSY01000077">
    <property type="protein sequence ID" value="OGI45382.1"/>
    <property type="molecule type" value="Genomic_DNA"/>
</dbReference>
<dbReference type="SUPFAM" id="SSF52833">
    <property type="entry name" value="Thioredoxin-like"/>
    <property type="match status" value="1"/>
</dbReference>
<feature type="domain" description="Thioredoxin" evidence="1">
    <location>
        <begin position="32"/>
        <end position="172"/>
    </location>
</feature>
<evidence type="ECO:0000259" key="1">
    <source>
        <dbReference type="PROSITE" id="PS51352"/>
    </source>
</evidence>